<comment type="similarity">
    <text evidence="1">Belongs to the caleosin family.</text>
</comment>
<dbReference type="AlphaFoldDB" id="A0AA38JK00"/>
<feature type="region of interest" description="Disordered" evidence="2">
    <location>
        <begin position="1"/>
        <end position="83"/>
    </location>
</feature>
<evidence type="ECO:0000256" key="1">
    <source>
        <dbReference type="ARBA" id="ARBA00006765"/>
    </source>
</evidence>
<evidence type="ECO:0000256" key="2">
    <source>
        <dbReference type="SAM" id="MobiDB-lite"/>
    </source>
</evidence>
<dbReference type="InterPro" id="IPR002048">
    <property type="entry name" value="EF_hand_dom"/>
</dbReference>
<protein>
    <recommendedName>
        <fullName evidence="3">EF-hand domain-containing protein</fullName>
    </recommendedName>
</protein>
<feature type="compositionally biased region" description="Polar residues" evidence="2">
    <location>
        <begin position="21"/>
        <end position="54"/>
    </location>
</feature>
<evidence type="ECO:0000259" key="3">
    <source>
        <dbReference type="PROSITE" id="PS50222"/>
    </source>
</evidence>
<keyword evidence="5" id="KW-1185">Reference proteome</keyword>
<feature type="region of interest" description="Disordered" evidence="2">
    <location>
        <begin position="378"/>
        <end position="399"/>
    </location>
</feature>
<proteinExistence type="inferred from homology"/>
<name>A0AA38JK00_9AGAR</name>
<evidence type="ECO:0000313" key="4">
    <source>
        <dbReference type="EMBL" id="KAJ3722701.1"/>
    </source>
</evidence>
<reference evidence="4" key="2">
    <citation type="journal article" date="2023" name="Proc. Natl. Acad. Sci. U.S.A.">
        <title>A global phylogenomic analysis of the shiitake genus Lentinula.</title>
        <authorList>
            <person name="Sierra-Patev S."/>
            <person name="Min B."/>
            <person name="Naranjo-Ortiz M."/>
            <person name="Looney B."/>
            <person name="Konkel Z."/>
            <person name="Slot J.C."/>
            <person name="Sakamoto Y."/>
            <person name="Steenwyk J.L."/>
            <person name="Rokas A."/>
            <person name="Carro J."/>
            <person name="Camarero S."/>
            <person name="Ferreira P."/>
            <person name="Molpeceres G."/>
            <person name="Ruiz-Duenas F.J."/>
            <person name="Serrano A."/>
            <person name="Henrissat B."/>
            <person name="Drula E."/>
            <person name="Hughes K.W."/>
            <person name="Mata J.L."/>
            <person name="Ishikawa N.K."/>
            <person name="Vargas-Isla R."/>
            <person name="Ushijima S."/>
            <person name="Smith C.A."/>
            <person name="Donoghue J."/>
            <person name="Ahrendt S."/>
            <person name="Andreopoulos W."/>
            <person name="He G."/>
            <person name="LaButti K."/>
            <person name="Lipzen A."/>
            <person name="Ng V."/>
            <person name="Riley R."/>
            <person name="Sandor L."/>
            <person name="Barry K."/>
            <person name="Martinez A.T."/>
            <person name="Xiao Y."/>
            <person name="Gibbons J.G."/>
            <person name="Terashima K."/>
            <person name="Grigoriev I.V."/>
            <person name="Hibbett D."/>
        </authorList>
    </citation>
    <scope>NUCLEOTIDE SEQUENCE</scope>
    <source>
        <strain evidence="4">ET3784</strain>
    </source>
</reference>
<feature type="compositionally biased region" description="Low complexity" evidence="2">
    <location>
        <begin position="1"/>
        <end position="20"/>
    </location>
</feature>
<feature type="domain" description="EF-hand" evidence="3">
    <location>
        <begin position="217"/>
        <end position="240"/>
    </location>
</feature>
<gene>
    <name evidence="4" type="ORF">DFJ43DRAFT_1158328</name>
</gene>
<dbReference type="InterPro" id="IPR007736">
    <property type="entry name" value="Caleosin-related"/>
</dbReference>
<dbReference type="PROSITE" id="PS50222">
    <property type="entry name" value="EF_HAND_2"/>
    <property type="match status" value="1"/>
</dbReference>
<dbReference type="Proteomes" id="UP001176059">
    <property type="component" value="Unassembled WGS sequence"/>
</dbReference>
<sequence>MSFLTNTVGNVGNAAKNVVVPQSSNQAPEQTNNQPPNEASRQDQNPLTSEQSGSLAPENVPPPSDSQDKQKPSGGFISGIGKAGSTLTNTTQSGLTSGINFTSDLAKNGAQLASDTASAGASISQTVAKSGLDMSIGVVGGTADLAGTAIGGIINTAAETSGKVFEPVASGLKAVEGFDKLGDGLMAINGLPVGAVQTVGKWTMTALNMSGKTPTFFDADGDGTVTVSDTIKGLIVLGLDEKNSKYAAYALHACYFFLSFPTGTSWVPTDTNLPITVSNMSRTRWGKNWGQYDRMDWVQDVDINQFFVESEDTTWQEKFKKGRQYFGILLLIFEWGTTWPFMMPDMPVDQIPFKDEIGKVVRTLILPTIFSNFQRAREGKIDAGNQPPAKEAPSGPNDA</sequence>
<evidence type="ECO:0000313" key="5">
    <source>
        <dbReference type="Proteomes" id="UP001176059"/>
    </source>
</evidence>
<dbReference type="Pfam" id="PF05042">
    <property type="entry name" value="Caleosin"/>
    <property type="match status" value="1"/>
</dbReference>
<reference evidence="4" key="1">
    <citation type="submission" date="2022-08" db="EMBL/GenBank/DDBJ databases">
        <authorList>
            <consortium name="DOE Joint Genome Institute"/>
            <person name="Min B."/>
            <person name="Sierra-Patev S."/>
            <person name="Naranjo-Ortiz M."/>
            <person name="Looney B."/>
            <person name="Konkel Z."/>
            <person name="Slot J.C."/>
            <person name="Sakamoto Y."/>
            <person name="Steenwyk J.L."/>
            <person name="Rokas A."/>
            <person name="Carro J."/>
            <person name="Camarero S."/>
            <person name="Ferreira P."/>
            <person name="Molpeceres G."/>
            <person name="Ruiz-duenas F.J."/>
            <person name="Serrano A."/>
            <person name="Henrissat B."/>
            <person name="Drula E."/>
            <person name="Hughes K.W."/>
            <person name="Mata J.L."/>
            <person name="Ishikawa N.K."/>
            <person name="Vargas-Isla R."/>
            <person name="Ushijima S."/>
            <person name="Smith C.A."/>
            <person name="Ahrendt S."/>
            <person name="Andreopoulos W."/>
            <person name="He G."/>
            <person name="LaButti K."/>
            <person name="Lipzen A."/>
            <person name="Ng V."/>
            <person name="Riley R."/>
            <person name="Sandor L."/>
            <person name="Barry K."/>
            <person name="Martinez A.T."/>
            <person name="Xiao Y."/>
            <person name="Gibbons J.G."/>
            <person name="Terashima K."/>
            <person name="Hibbett D.S."/>
            <person name="Grigoriev I.V."/>
        </authorList>
    </citation>
    <scope>NUCLEOTIDE SEQUENCE</scope>
    <source>
        <strain evidence="4">ET3784</strain>
    </source>
</reference>
<accession>A0AA38JK00</accession>
<dbReference type="EMBL" id="JANVFO010000055">
    <property type="protein sequence ID" value="KAJ3722701.1"/>
    <property type="molecule type" value="Genomic_DNA"/>
</dbReference>
<dbReference type="GO" id="GO:0005509">
    <property type="term" value="F:calcium ion binding"/>
    <property type="evidence" value="ECO:0007669"/>
    <property type="project" value="InterPro"/>
</dbReference>
<organism evidence="4 5">
    <name type="scientific">Lentinula guzmanii</name>
    <dbReference type="NCBI Taxonomy" id="2804957"/>
    <lineage>
        <taxon>Eukaryota</taxon>
        <taxon>Fungi</taxon>
        <taxon>Dikarya</taxon>
        <taxon>Basidiomycota</taxon>
        <taxon>Agaricomycotina</taxon>
        <taxon>Agaricomycetes</taxon>
        <taxon>Agaricomycetidae</taxon>
        <taxon>Agaricales</taxon>
        <taxon>Marasmiineae</taxon>
        <taxon>Omphalotaceae</taxon>
        <taxon>Lentinula</taxon>
    </lineage>
</organism>
<comment type="caution">
    <text evidence="4">The sequence shown here is derived from an EMBL/GenBank/DDBJ whole genome shotgun (WGS) entry which is preliminary data.</text>
</comment>